<keyword evidence="5 10" id="KW-0159">Chromosome partition</keyword>
<evidence type="ECO:0000256" key="3">
    <source>
        <dbReference type="ARBA" id="ARBA00022490"/>
    </source>
</evidence>
<dbReference type="InterPro" id="IPR011010">
    <property type="entry name" value="DNA_brk_join_enz"/>
</dbReference>
<evidence type="ECO:0000259" key="11">
    <source>
        <dbReference type="PROSITE" id="PS51898"/>
    </source>
</evidence>
<feature type="active site" evidence="10">
    <location>
        <position position="259"/>
    </location>
</feature>
<feature type="domain" description="Core-binding (CB)" evidence="12">
    <location>
        <begin position="12"/>
        <end position="102"/>
    </location>
</feature>
<comment type="similarity">
    <text evidence="10">Belongs to the 'phage' integrase family. XerC subfamily.</text>
</comment>
<name>A0ABT9NDP0_9ACTO</name>
<dbReference type="Pfam" id="PF02899">
    <property type="entry name" value="Phage_int_SAM_1"/>
    <property type="match status" value="1"/>
</dbReference>
<dbReference type="Proteomes" id="UP001243212">
    <property type="component" value="Unassembled WGS sequence"/>
</dbReference>
<evidence type="ECO:0000256" key="9">
    <source>
        <dbReference type="ARBA" id="ARBA00023306"/>
    </source>
</evidence>
<feature type="domain" description="Tyr recombinase" evidence="11">
    <location>
        <begin position="123"/>
        <end position="307"/>
    </location>
</feature>
<organism evidence="13 14">
    <name type="scientific">Trueperella bonasi</name>
    <dbReference type="NCBI Taxonomy" id="312286"/>
    <lineage>
        <taxon>Bacteria</taxon>
        <taxon>Bacillati</taxon>
        <taxon>Actinomycetota</taxon>
        <taxon>Actinomycetes</taxon>
        <taxon>Actinomycetales</taxon>
        <taxon>Actinomycetaceae</taxon>
        <taxon>Trueperella</taxon>
    </lineage>
</organism>
<dbReference type="Pfam" id="PF00589">
    <property type="entry name" value="Phage_integrase"/>
    <property type="match status" value="1"/>
</dbReference>
<dbReference type="SUPFAM" id="SSF56349">
    <property type="entry name" value="DNA breaking-rejoining enzymes"/>
    <property type="match status" value="1"/>
</dbReference>
<keyword evidence="9 10" id="KW-0131">Cell cycle</keyword>
<proteinExistence type="inferred from homology"/>
<sequence length="316" mass="35275">MTNTPHSHSTAGTFSRDIQQYLAHVSIERSLSANTVAAYRRDITHYVKHLERRGVKNFGEVTPEDAASFVDYLHGGESGTKMASSSIARMMTSIRRLHEFLFLEGRTAFDPTTNVRPPKQAERLPKAITIEEMDRLIEASSIGEGPVPLRDRALVEVLYGTGARISEAVRLTPDDVDISSANIRLFGKGRKERILPLGRYAIQALEQYVVRGRPELAAKGKGNPYLFLNKRGNPMSRQSAWTAIQEVARRAKMEGISPHTFRHSFATHLLQGGADVRIVQEMLGHSSVTTTQIYTKVTSETLKEIYATSHPRAVHR</sequence>
<feature type="active site" evidence="10">
    <location>
        <position position="164"/>
    </location>
</feature>
<reference evidence="13 14" key="1">
    <citation type="submission" date="2023-07" db="EMBL/GenBank/DDBJ databases">
        <title>Sequencing the genomes of 1000 actinobacteria strains.</title>
        <authorList>
            <person name="Klenk H.-P."/>
        </authorList>
    </citation>
    <scope>NUCLEOTIDE SEQUENCE [LARGE SCALE GENOMIC DNA]</scope>
    <source>
        <strain evidence="13 14">DSM 17163</strain>
    </source>
</reference>
<evidence type="ECO:0000256" key="7">
    <source>
        <dbReference type="ARBA" id="ARBA00023125"/>
    </source>
</evidence>
<keyword evidence="6 10" id="KW-0229">DNA integration</keyword>
<dbReference type="InterPro" id="IPR010998">
    <property type="entry name" value="Integrase_recombinase_N"/>
</dbReference>
<dbReference type="InterPro" id="IPR011932">
    <property type="entry name" value="Recomb_XerD"/>
</dbReference>
<feature type="active site" evidence="10">
    <location>
        <position position="188"/>
    </location>
</feature>
<feature type="active site" evidence="10">
    <location>
        <position position="262"/>
    </location>
</feature>
<accession>A0ABT9NDP0</accession>
<dbReference type="NCBIfam" id="NF001399">
    <property type="entry name" value="PRK00283.1"/>
    <property type="match status" value="1"/>
</dbReference>
<dbReference type="InterPro" id="IPR004107">
    <property type="entry name" value="Integrase_SAM-like_N"/>
</dbReference>
<dbReference type="InterPro" id="IPR002104">
    <property type="entry name" value="Integrase_catalytic"/>
</dbReference>
<dbReference type="EMBL" id="JAUSQX010000001">
    <property type="protein sequence ID" value="MDP9805480.1"/>
    <property type="molecule type" value="Genomic_DNA"/>
</dbReference>
<evidence type="ECO:0000259" key="12">
    <source>
        <dbReference type="PROSITE" id="PS51900"/>
    </source>
</evidence>
<evidence type="ECO:0000256" key="10">
    <source>
        <dbReference type="HAMAP-Rule" id="MF_01808"/>
    </source>
</evidence>
<evidence type="ECO:0000256" key="5">
    <source>
        <dbReference type="ARBA" id="ARBA00022829"/>
    </source>
</evidence>
<evidence type="ECO:0000256" key="1">
    <source>
        <dbReference type="ARBA" id="ARBA00004496"/>
    </source>
</evidence>
<dbReference type="PANTHER" id="PTHR30349:SF81">
    <property type="entry name" value="TYROSINE RECOMBINASE XERC"/>
    <property type="match status" value="1"/>
</dbReference>
<evidence type="ECO:0000256" key="6">
    <source>
        <dbReference type="ARBA" id="ARBA00022908"/>
    </source>
</evidence>
<keyword evidence="4 10" id="KW-0132">Cell division</keyword>
<dbReference type="PANTHER" id="PTHR30349">
    <property type="entry name" value="PHAGE INTEGRASE-RELATED"/>
    <property type="match status" value="1"/>
</dbReference>
<dbReference type="PROSITE" id="PS51898">
    <property type="entry name" value="TYR_RECOMBINASE"/>
    <property type="match status" value="1"/>
</dbReference>
<feature type="active site" evidence="10">
    <location>
        <position position="285"/>
    </location>
</feature>
<dbReference type="InterPro" id="IPR044068">
    <property type="entry name" value="CB"/>
</dbReference>
<dbReference type="InterPro" id="IPR023009">
    <property type="entry name" value="Tyrosine_recombinase_XerC/XerD"/>
</dbReference>
<evidence type="ECO:0000313" key="13">
    <source>
        <dbReference type="EMBL" id="MDP9805480.1"/>
    </source>
</evidence>
<evidence type="ECO:0000313" key="14">
    <source>
        <dbReference type="Proteomes" id="UP001243212"/>
    </source>
</evidence>
<comment type="function">
    <text evidence="10">Site-specific tyrosine recombinase, which acts by catalyzing the cutting and rejoining of the recombining DNA molecules. The XerC-XerD complex is essential to convert dimers of the bacterial chromosome into monomers to permit their segregation at cell division. It also contributes to the segregational stability of plasmids.</text>
</comment>
<evidence type="ECO:0000256" key="2">
    <source>
        <dbReference type="ARBA" id="ARBA00010450"/>
    </source>
</evidence>
<dbReference type="CDD" id="cd00798">
    <property type="entry name" value="INT_XerDC_C"/>
    <property type="match status" value="1"/>
</dbReference>
<protein>
    <recommendedName>
        <fullName evidence="10">Tyrosine recombinase XerC</fullName>
    </recommendedName>
</protein>
<comment type="caution">
    <text evidence="13">The sequence shown here is derived from an EMBL/GenBank/DDBJ whole genome shotgun (WGS) entry which is preliminary data.</text>
</comment>
<evidence type="ECO:0000256" key="4">
    <source>
        <dbReference type="ARBA" id="ARBA00022618"/>
    </source>
</evidence>
<dbReference type="PROSITE" id="PS51900">
    <property type="entry name" value="CB"/>
    <property type="match status" value="1"/>
</dbReference>
<dbReference type="Gene3D" id="1.10.150.130">
    <property type="match status" value="1"/>
</dbReference>
<gene>
    <name evidence="10" type="primary">xerC</name>
    <name evidence="13" type="ORF">J2S70_000062</name>
</gene>
<keyword evidence="7 10" id="KW-0238">DNA-binding</keyword>
<keyword evidence="14" id="KW-1185">Reference proteome</keyword>
<dbReference type="NCBIfam" id="TIGR02225">
    <property type="entry name" value="recomb_XerD"/>
    <property type="match status" value="1"/>
</dbReference>
<dbReference type="InterPro" id="IPR050090">
    <property type="entry name" value="Tyrosine_recombinase_XerCD"/>
</dbReference>
<keyword evidence="3 10" id="KW-0963">Cytoplasm</keyword>
<dbReference type="InterPro" id="IPR013762">
    <property type="entry name" value="Integrase-like_cat_sf"/>
</dbReference>
<feature type="active site" description="O-(3'-phospho-DNA)-tyrosine intermediate" evidence="10">
    <location>
        <position position="294"/>
    </location>
</feature>
<comment type="subunit">
    <text evidence="10">Forms a cyclic heterotetrameric complex composed of two molecules of XerC and two molecules of XerD.</text>
</comment>
<comment type="similarity">
    <text evidence="2">Belongs to the 'phage' integrase family. XerD subfamily.</text>
</comment>
<comment type="subcellular location">
    <subcellularLocation>
        <location evidence="1 10">Cytoplasm</location>
    </subcellularLocation>
</comment>
<evidence type="ECO:0000256" key="8">
    <source>
        <dbReference type="ARBA" id="ARBA00023172"/>
    </source>
</evidence>
<dbReference type="Gene3D" id="1.10.443.10">
    <property type="entry name" value="Intergrase catalytic core"/>
    <property type="match status" value="1"/>
</dbReference>
<dbReference type="RefSeq" id="WP_307681763.1">
    <property type="nucleotide sequence ID" value="NZ_JAUSQX010000001.1"/>
</dbReference>
<keyword evidence="8 10" id="KW-0233">DNA recombination</keyword>
<dbReference type="HAMAP" id="MF_01808">
    <property type="entry name" value="Recomb_XerC_XerD"/>
    <property type="match status" value="1"/>
</dbReference>